<gene>
    <name evidence="12" type="ORF">DES53_11759</name>
</gene>
<dbReference type="Proteomes" id="UP000253426">
    <property type="component" value="Unassembled WGS sequence"/>
</dbReference>
<dbReference type="Gene3D" id="3.90.1860.10">
    <property type="entry name" value="tRNA-splicing ligase RtcB"/>
    <property type="match status" value="1"/>
</dbReference>
<name>A0A366H315_9BACT</name>
<proteinExistence type="predicted"/>
<protein>
    <recommendedName>
        <fullName evidence="1">3'-phosphate/5'-hydroxy nucleic acid ligase</fullName>
        <ecNumber evidence="1">6.5.1.8</ecNumber>
    </recommendedName>
</protein>
<feature type="binding site" evidence="11">
    <location>
        <position position="137"/>
    </location>
    <ligand>
        <name>Mn(2+)</name>
        <dbReference type="ChEBI" id="CHEBI:29035"/>
        <label>1</label>
    </ligand>
</feature>
<reference evidence="12 13" key="1">
    <citation type="submission" date="2018-06" db="EMBL/GenBank/DDBJ databases">
        <title>Genomic Encyclopedia of Type Strains, Phase IV (KMG-IV): sequencing the most valuable type-strain genomes for metagenomic binning, comparative biology and taxonomic classification.</title>
        <authorList>
            <person name="Goeker M."/>
        </authorList>
    </citation>
    <scope>NUCLEOTIDE SEQUENCE [LARGE SCALE GENOMIC DNA]</scope>
    <source>
        <strain evidence="12 13">DSM 25532</strain>
    </source>
</reference>
<keyword evidence="6 10" id="KW-0342">GTP-binding</keyword>
<keyword evidence="3 11" id="KW-0479">Metal-binding</keyword>
<evidence type="ECO:0000313" key="12">
    <source>
        <dbReference type="EMBL" id="RBP36348.1"/>
    </source>
</evidence>
<feature type="binding site" evidence="10">
    <location>
        <begin position="214"/>
        <end position="218"/>
    </location>
    <ligand>
        <name>GMP</name>
        <dbReference type="ChEBI" id="CHEBI:58115"/>
    </ligand>
</feature>
<dbReference type="GO" id="GO:0170057">
    <property type="term" value="F:RNA ligase (GTP) activity"/>
    <property type="evidence" value="ECO:0007669"/>
    <property type="project" value="UniProtKB-EC"/>
</dbReference>
<evidence type="ECO:0000256" key="2">
    <source>
        <dbReference type="ARBA" id="ARBA00022598"/>
    </source>
</evidence>
<sequence>MNTQDLIRIGVPAGEPLQLAREFVRNYMAQGGVGAQLEGEVTKIVAEPAAYFADDLRAPFAQALSRPAFVPRAEPAPWRQWGADLDANAVQQMANACALPVAVAGALMPDAHLGYGLPIGGVLATENAVIPYAVGVDIACRMKLTVYDLKANSIPGQKDRLANLLESETRFGMGAEFKQPRNHEVMDEDWSITGLTNRLKDKAWAQLGTSGSGNHFVEFGAFTVTDDQAQELQAAGNGGLRAGEYLALLSHSGSRGTGAQVCELYSKRAMARHDDLPKELKHLAWLTLDEEDGQEYWAAMNLMGRYAAANHAVIHKHIAKKLGADVILDIENHHNFAWKERHVVNGVEREVIVHRKGATPAGSGVLGIIPGSMATAGFVVRGKGQPESLHSASHGAGRVMSRSKALQSFTWSAVKKQLAAAGVELLSAGLDENPGVYKDIHTVMAAQTDLVDVLGKFEPRLVKMAPAGEKAED</sequence>
<feature type="binding site" evidence="11">
    <location>
        <position position="251"/>
    </location>
    <ligand>
        <name>Mn(2+)</name>
        <dbReference type="ChEBI" id="CHEBI:29035"/>
        <label>2</label>
    </ligand>
</feature>
<evidence type="ECO:0000256" key="1">
    <source>
        <dbReference type="ARBA" id="ARBA00012726"/>
    </source>
</evidence>
<dbReference type="InterPro" id="IPR052915">
    <property type="entry name" value="RtcB-like"/>
</dbReference>
<evidence type="ECO:0000256" key="3">
    <source>
        <dbReference type="ARBA" id="ARBA00022723"/>
    </source>
</evidence>
<evidence type="ECO:0000256" key="11">
    <source>
        <dbReference type="PIRSR" id="PIRSR601233-3"/>
    </source>
</evidence>
<dbReference type="OrthoDB" id="9802323at2"/>
<comment type="caution">
    <text evidence="12">The sequence shown here is derived from an EMBL/GenBank/DDBJ whole genome shotgun (WGS) entry which is preliminary data.</text>
</comment>
<evidence type="ECO:0000256" key="9">
    <source>
        <dbReference type="PIRSR" id="PIRSR601233-1"/>
    </source>
</evidence>
<feature type="binding site" evidence="11">
    <location>
        <position position="215"/>
    </location>
    <ligand>
        <name>Mn(2+)</name>
        <dbReference type="ChEBI" id="CHEBI:29035"/>
        <label>1</label>
    </ligand>
</feature>
<evidence type="ECO:0000256" key="10">
    <source>
        <dbReference type="PIRSR" id="PIRSR601233-2"/>
    </source>
</evidence>
<evidence type="ECO:0000256" key="6">
    <source>
        <dbReference type="ARBA" id="ARBA00023134"/>
    </source>
</evidence>
<dbReference type="EC" id="6.5.1.8" evidence="1"/>
<evidence type="ECO:0000256" key="5">
    <source>
        <dbReference type="ARBA" id="ARBA00022800"/>
    </source>
</evidence>
<dbReference type="GO" id="GO:0006281">
    <property type="term" value="P:DNA repair"/>
    <property type="evidence" value="ECO:0007669"/>
    <property type="project" value="TreeGrafter"/>
</dbReference>
<keyword evidence="2 12" id="KW-0436">Ligase</keyword>
<keyword evidence="7 11" id="KW-0464">Manganese</keyword>
<feature type="binding site" evidence="10">
    <location>
        <begin position="334"/>
        <end position="335"/>
    </location>
    <ligand>
        <name>GMP</name>
        <dbReference type="ChEBI" id="CHEBI:58115"/>
    </ligand>
</feature>
<evidence type="ECO:0000313" key="13">
    <source>
        <dbReference type="Proteomes" id="UP000253426"/>
    </source>
</evidence>
<dbReference type="RefSeq" id="WP_113961941.1">
    <property type="nucleotide sequence ID" value="NZ_QNRR01000017.1"/>
</dbReference>
<dbReference type="PANTHER" id="PTHR43749:SF2">
    <property type="entry name" value="RNA-SPLICING LIGASE RTCB"/>
    <property type="match status" value="1"/>
</dbReference>
<feature type="binding site" evidence="11">
    <location>
        <position position="334"/>
    </location>
    <ligand>
        <name>Mn(2+)</name>
        <dbReference type="ChEBI" id="CHEBI:29035"/>
        <label>2</label>
    </ligand>
</feature>
<keyword evidence="13" id="KW-1185">Reference proteome</keyword>
<accession>A0A366H315</accession>
<feature type="active site" description="GMP-histidine intermediate" evidence="9">
    <location>
        <position position="394"/>
    </location>
</feature>
<dbReference type="SUPFAM" id="SSF103365">
    <property type="entry name" value="Hypothetical protein PH1602"/>
    <property type="match status" value="1"/>
</dbReference>
<dbReference type="GO" id="GO:0006396">
    <property type="term" value="P:RNA processing"/>
    <property type="evidence" value="ECO:0007669"/>
    <property type="project" value="InterPro"/>
</dbReference>
<dbReference type="EMBL" id="QNRR01000017">
    <property type="protein sequence ID" value="RBP36348.1"/>
    <property type="molecule type" value="Genomic_DNA"/>
</dbReference>
<evidence type="ECO:0000256" key="8">
    <source>
        <dbReference type="ARBA" id="ARBA00047746"/>
    </source>
</evidence>
<dbReference type="GO" id="GO:0030145">
    <property type="term" value="F:manganese ion binding"/>
    <property type="evidence" value="ECO:0007669"/>
    <property type="project" value="TreeGrafter"/>
</dbReference>
<dbReference type="PANTHER" id="PTHR43749">
    <property type="entry name" value="RNA-SPLICING LIGASE RTCB"/>
    <property type="match status" value="1"/>
</dbReference>
<comment type="cofactor">
    <cofactor evidence="11">
        <name>Mn(2+)</name>
        <dbReference type="ChEBI" id="CHEBI:29035"/>
    </cofactor>
    <text evidence="11">Binds 2 manganese ions per subunit.</text>
</comment>
<dbReference type="InterPro" id="IPR001233">
    <property type="entry name" value="RtcB"/>
</dbReference>
<evidence type="ECO:0000256" key="7">
    <source>
        <dbReference type="ARBA" id="ARBA00023211"/>
    </source>
</evidence>
<dbReference type="Pfam" id="PF01139">
    <property type="entry name" value="RtcB"/>
    <property type="match status" value="1"/>
</dbReference>
<comment type="catalytic activity">
    <reaction evidence="8">
        <text>a 3'-end 3'-phospho-ribonucleotide-RNA + a 5'-end dephospho-ribonucleoside-RNA + GTP = a ribonucleotidyl-ribonucleotide-RNA + GMP + diphosphate</text>
        <dbReference type="Rhea" id="RHEA:68076"/>
        <dbReference type="Rhea" id="RHEA-COMP:10463"/>
        <dbReference type="Rhea" id="RHEA-COMP:13936"/>
        <dbReference type="Rhea" id="RHEA-COMP:17355"/>
        <dbReference type="ChEBI" id="CHEBI:33019"/>
        <dbReference type="ChEBI" id="CHEBI:37565"/>
        <dbReference type="ChEBI" id="CHEBI:58115"/>
        <dbReference type="ChEBI" id="CHEBI:83062"/>
        <dbReference type="ChEBI" id="CHEBI:138284"/>
        <dbReference type="ChEBI" id="CHEBI:173118"/>
        <dbReference type="EC" id="6.5.1.8"/>
    </reaction>
</comment>
<dbReference type="AlphaFoldDB" id="A0A366H315"/>
<dbReference type="GO" id="GO:0003909">
    <property type="term" value="F:DNA ligase activity"/>
    <property type="evidence" value="ECO:0007669"/>
    <property type="project" value="TreeGrafter"/>
</dbReference>
<feature type="binding site" evidence="10">
    <location>
        <begin position="370"/>
        <end position="373"/>
    </location>
    <ligand>
        <name>GMP</name>
        <dbReference type="ChEBI" id="CHEBI:58115"/>
    </ligand>
</feature>
<feature type="binding site" evidence="10">
    <location>
        <begin position="394"/>
        <end position="397"/>
    </location>
    <ligand>
        <name>GMP</name>
        <dbReference type="ChEBI" id="CHEBI:58115"/>
    </ligand>
</feature>
<dbReference type="GO" id="GO:0005525">
    <property type="term" value="F:GTP binding"/>
    <property type="evidence" value="ECO:0007669"/>
    <property type="project" value="UniProtKB-KW"/>
</dbReference>
<dbReference type="InterPro" id="IPR036025">
    <property type="entry name" value="RtcB-like_sf"/>
</dbReference>
<keyword evidence="4 10" id="KW-0547">Nucleotide-binding</keyword>
<organism evidence="12 13">
    <name type="scientific">Roseimicrobium gellanilyticum</name>
    <dbReference type="NCBI Taxonomy" id="748857"/>
    <lineage>
        <taxon>Bacteria</taxon>
        <taxon>Pseudomonadati</taxon>
        <taxon>Verrucomicrobiota</taxon>
        <taxon>Verrucomicrobiia</taxon>
        <taxon>Verrucomicrobiales</taxon>
        <taxon>Verrucomicrobiaceae</taxon>
        <taxon>Roseimicrobium</taxon>
    </lineage>
</organism>
<keyword evidence="5" id="KW-0692">RNA repair</keyword>
<evidence type="ECO:0000256" key="4">
    <source>
        <dbReference type="ARBA" id="ARBA00022741"/>
    </source>
</evidence>
<dbReference type="GO" id="GO:0042245">
    <property type="term" value="P:RNA repair"/>
    <property type="evidence" value="ECO:0007669"/>
    <property type="project" value="UniProtKB-KW"/>
</dbReference>